<proteinExistence type="predicted"/>
<keyword evidence="2" id="KW-1185">Reference proteome</keyword>
<dbReference type="EMBL" id="REGN01000140">
    <property type="protein sequence ID" value="RNA44192.1"/>
    <property type="molecule type" value="Genomic_DNA"/>
</dbReference>
<gene>
    <name evidence="1" type="ORF">BpHYR1_005627</name>
</gene>
<evidence type="ECO:0000313" key="1">
    <source>
        <dbReference type="EMBL" id="RNA44192.1"/>
    </source>
</evidence>
<sequence>MAWSGSSVAAIGFRESYSWSRTGGVRAASRPCEISAVLLVLDHHSPRSTPQLRNGKHNFIQK</sequence>
<accession>A0A3M7T840</accession>
<name>A0A3M7T840_BRAPC</name>
<dbReference type="AlphaFoldDB" id="A0A3M7T840"/>
<protein>
    <submittedName>
        <fullName evidence="1">Uncharacterized protein</fullName>
    </submittedName>
</protein>
<evidence type="ECO:0000313" key="2">
    <source>
        <dbReference type="Proteomes" id="UP000276133"/>
    </source>
</evidence>
<organism evidence="1 2">
    <name type="scientific">Brachionus plicatilis</name>
    <name type="common">Marine rotifer</name>
    <name type="synonym">Brachionus muelleri</name>
    <dbReference type="NCBI Taxonomy" id="10195"/>
    <lineage>
        <taxon>Eukaryota</taxon>
        <taxon>Metazoa</taxon>
        <taxon>Spiralia</taxon>
        <taxon>Gnathifera</taxon>
        <taxon>Rotifera</taxon>
        <taxon>Eurotatoria</taxon>
        <taxon>Monogononta</taxon>
        <taxon>Pseudotrocha</taxon>
        <taxon>Ploima</taxon>
        <taxon>Brachionidae</taxon>
        <taxon>Brachionus</taxon>
    </lineage>
</organism>
<reference evidence="1 2" key="1">
    <citation type="journal article" date="2018" name="Sci. Rep.">
        <title>Genomic signatures of local adaptation to the degree of environmental predictability in rotifers.</title>
        <authorList>
            <person name="Franch-Gras L."/>
            <person name="Hahn C."/>
            <person name="Garcia-Roger E.M."/>
            <person name="Carmona M.J."/>
            <person name="Serra M."/>
            <person name="Gomez A."/>
        </authorList>
    </citation>
    <scope>NUCLEOTIDE SEQUENCE [LARGE SCALE GENOMIC DNA]</scope>
    <source>
        <strain evidence="1">HYR1</strain>
    </source>
</reference>
<feature type="non-terminal residue" evidence="1">
    <location>
        <position position="62"/>
    </location>
</feature>
<dbReference type="Proteomes" id="UP000276133">
    <property type="component" value="Unassembled WGS sequence"/>
</dbReference>
<comment type="caution">
    <text evidence="1">The sequence shown here is derived from an EMBL/GenBank/DDBJ whole genome shotgun (WGS) entry which is preliminary data.</text>
</comment>